<name>A0A9N8W6M2_9GLOM</name>
<dbReference type="SUPFAM" id="SSF49785">
    <property type="entry name" value="Galactose-binding domain-like"/>
    <property type="match status" value="1"/>
</dbReference>
<keyword evidence="2" id="KW-1185">Reference proteome</keyword>
<accession>A0A9N8W6M2</accession>
<dbReference type="Gene3D" id="2.60.120.260">
    <property type="entry name" value="Galactose-binding domain-like"/>
    <property type="match status" value="1"/>
</dbReference>
<dbReference type="Proteomes" id="UP000789508">
    <property type="component" value="Unassembled WGS sequence"/>
</dbReference>
<reference evidence="1" key="1">
    <citation type="submission" date="2021-06" db="EMBL/GenBank/DDBJ databases">
        <authorList>
            <person name="Kallberg Y."/>
            <person name="Tangrot J."/>
            <person name="Rosling A."/>
        </authorList>
    </citation>
    <scope>NUCLEOTIDE SEQUENCE</scope>
    <source>
        <strain evidence="1">FL130A</strain>
    </source>
</reference>
<protein>
    <submittedName>
        <fullName evidence="1">13407_t:CDS:1</fullName>
    </submittedName>
</protein>
<sequence>MANNLVQSLITSETRTKVSSVLNRDVTNYGKQFLTDHNHETCWNSDQGTPQFIIVDFHRPVKLHEIRIMFQGGFAGKKCSVYGGSKGEQAAKEESKNEFSYRFIANIYPEDGENSSNLNLIEKLKIVFESSTDFFGRITIYDFDLLGQEII</sequence>
<gene>
    <name evidence="1" type="ORF">ALEPTO_LOCUS2247</name>
</gene>
<comment type="caution">
    <text evidence="1">The sequence shown here is derived from an EMBL/GenBank/DDBJ whole genome shotgun (WGS) entry which is preliminary data.</text>
</comment>
<evidence type="ECO:0000313" key="2">
    <source>
        <dbReference type="Proteomes" id="UP000789508"/>
    </source>
</evidence>
<evidence type="ECO:0000313" key="1">
    <source>
        <dbReference type="EMBL" id="CAG8476083.1"/>
    </source>
</evidence>
<dbReference type="EMBL" id="CAJVPS010000316">
    <property type="protein sequence ID" value="CAG8476083.1"/>
    <property type="molecule type" value="Genomic_DNA"/>
</dbReference>
<dbReference type="InterPro" id="IPR008979">
    <property type="entry name" value="Galactose-bd-like_sf"/>
</dbReference>
<organism evidence="1 2">
    <name type="scientific">Ambispora leptoticha</name>
    <dbReference type="NCBI Taxonomy" id="144679"/>
    <lineage>
        <taxon>Eukaryota</taxon>
        <taxon>Fungi</taxon>
        <taxon>Fungi incertae sedis</taxon>
        <taxon>Mucoromycota</taxon>
        <taxon>Glomeromycotina</taxon>
        <taxon>Glomeromycetes</taxon>
        <taxon>Archaeosporales</taxon>
        <taxon>Ambisporaceae</taxon>
        <taxon>Ambispora</taxon>
    </lineage>
</organism>
<dbReference type="OrthoDB" id="10052260at2759"/>
<proteinExistence type="predicted"/>
<dbReference type="AlphaFoldDB" id="A0A9N8W6M2"/>